<evidence type="ECO:0000256" key="4">
    <source>
        <dbReference type="ARBA" id="ARBA00022640"/>
    </source>
</evidence>
<evidence type="ECO:0000256" key="10">
    <source>
        <dbReference type="ARBA" id="ARBA00025197"/>
    </source>
</evidence>
<keyword evidence="9 15" id="KW-0472">Membrane</keyword>
<evidence type="ECO:0000256" key="8">
    <source>
        <dbReference type="ARBA" id="ARBA00023078"/>
    </source>
</evidence>
<keyword evidence="16" id="KW-0150">Chloroplast</keyword>
<dbReference type="AlphaFoldDB" id="E3T2S8"/>
<dbReference type="RefSeq" id="YP_004021767.1">
    <property type="nucleotide sequence ID" value="NC_014699.1"/>
</dbReference>
<evidence type="ECO:0000256" key="7">
    <source>
        <dbReference type="ARBA" id="ARBA00022989"/>
    </source>
</evidence>
<keyword evidence="8 15" id="KW-0793">Thylakoid</keyword>
<gene>
    <name evidence="15 16" type="primary">petL</name>
</gene>
<evidence type="ECO:0000313" key="16">
    <source>
        <dbReference type="EMBL" id="ADA63566.1"/>
    </source>
</evidence>
<sequence length="31" mass="3528">MITLISYFVLLLAALTLTTFLFISLNKIQLI</sequence>
<dbReference type="EMBL" id="GU191334">
    <property type="protein sequence ID" value="ADA63566.1"/>
    <property type="molecule type" value="Genomic_DNA"/>
</dbReference>
<evidence type="ECO:0000256" key="9">
    <source>
        <dbReference type="ARBA" id="ARBA00023136"/>
    </source>
</evidence>
<dbReference type="InterPro" id="IPR007802">
    <property type="entry name" value="Cyt_b6/f_cplx_su6"/>
</dbReference>
<evidence type="ECO:0000256" key="12">
    <source>
        <dbReference type="ARBA" id="ARBA00031458"/>
    </source>
</evidence>
<dbReference type="GO" id="GO:0009055">
    <property type="term" value="F:electron transfer activity"/>
    <property type="evidence" value="ECO:0007669"/>
    <property type="project" value="InterPro"/>
</dbReference>
<dbReference type="EMBL" id="JN968380">
    <property type="protein sequence ID" value="AEV58357.1"/>
    <property type="molecule type" value="Genomic_DNA"/>
</dbReference>
<comment type="subunit">
    <text evidence="11 15">The 4 large subunits of the cytochrome b6-f complex are cytochrome b6, subunit IV (17 kDa polypeptide, PetD), cytochrome f and the Rieske protein, while the 4 small subunits are PetG, PetL, PetM and PetN. The complex functions as a dimer.</text>
</comment>
<evidence type="ECO:0000256" key="6">
    <source>
        <dbReference type="ARBA" id="ARBA00022982"/>
    </source>
</evidence>
<keyword evidence="15" id="KW-0602">Photosynthesis</keyword>
<proteinExistence type="inferred from homology"/>
<evidence type="ECO:0000256" key="15">
    <source>
        <dbReference type="HAMAP-Rule" id="MF_00433"/>
    </source>
</evidence>
<evidence type="ECO:0000256" key="1">
    <source>
        <dbReference type="ARBA" id="ARBA00007080"/>
    </source>
</evidence>
<dbReference type="GeneID" id="9978460"/>
<dbReference type="PANTHER" id="PTHR37266:SF1">
    <property type="entry name" value="CYTOCHROME B6-F COMPLEX SUBUNIT 6"/>
    <property type="match status" value="1"/>
</dbReference>
<dbReference type="GO" id="GO:0015979">
    <property type="term" value="P:photosynthesis"/>
    <property type="evidence" value="ECO:0007669"/>
    <property type="project" value="UniProtKB-KW"/>
</dbReference>
<name>E3T2S8_EQUAR</name>
<keyword evidence="4 16" id="KW-0934">Plastid</keyword>
<dbReference type="Pfam" id="PF05115">
    <property type="entry name" value="PetL"/>
    <property type="match status" value="1"/>
</dbReference>
<keyword evidence="6 15" id="KW-0249">Electron transport</keyword>
<evidence type="ECO:0000256" key="3">
    <source>
        <dbReference type="ARBA" id="ARBA00022448"/>
    </source>
</evidence>
<evidence type="ECO:0000256" key="11">
    <source>
        <dbReference type="ARBA" id="ARBA00025834"/>
    </source>
</evidence>
<evidence type="ECO:0000256" key="14">
    <source>
        <dbReference type="ARBA" id="ARBA00046266"/>
    </source>
</evidence>
<protein>
    <recommendedName>
        <fullName evidence="2 15">Cytochrome b6-f complex subunit 6</fullName>
    </recommendedName>
    <alternativeName>
        <fullName evidence="12 15">Cytochrome b6-f complex subunit PetL</fullName>
    </alternativeName>
    <alternativeName>
        <fullName evidence="13 15">Cytochrome b6-f complex subunit VI</fullName>
    </alternativeName>
</protein>
<evidence type="ECO:0000256" key="5">
    <source>
        <dbReference type="ARBA" id="ARBA00022692"/>
    </source>
</evidence>
<dbReference type="GO" id="GO:0009512">
    <property type="term" value="C:cytochrome b6f complex"/>
    <property type="evidence" value="ECO:0007669"/>
    <property type="project" value="InterPro"/>
</dbReference>
<comment type="function">
    <text evidence="10 15">Component of the cytochrome b6-f complex, which mediates electron transfer between photosystem II (PSII) and photosystem I (PSI), cyclic electron flow around PSI, and state transitions. PetL is important for photoautotrophic growth as well as for electron transfer efficiency and stability of the cytochrome b6-f complex.</text>
</comment>
<feature type="transmembrane region" description="Helical" evidence="15">
    <location>
        <begin position="6"/>
        <end position="25"/>
    </location>
</feature>
<evidence type="ECO:0000313" key="17">
    <source>
        <dbReference type="EMBL" id="AEV58357.1"/>
    </source>
</evidence>
<accession>E3T2S8</accession>
<reference evidence="17" key="2">
    <citation type="journal article" date="2014" name="PLoS ONE">
        <title>Chloroplast Genome Differences between Asian and American Equisetum arvense (Equisetaceae) and the Origin of the Hypervariable trnY-trnE Intergenic Spacer.</title>
        <authorList>
            <person name="Kim H.T."/>
            <person name="Kim K.J."/>
        </authorList>
    </citation>
    <scope>NUCLEOTIDE SEQUENCE</scope>
</reference>
<dbReference type="HAMAP" id="MF_00433">
    <property type="entry name" value="Cytb6_f_PetL"/>
    <property type="match status" value="1"/>
</dbReference>
<organism evidence="16">
    <name type="scientific">Equisetum arvense</name>
    <name type="common">Field horsetail</name>
    <name type="synonym">Common horsetail</name>
    <dbReference type="NCBI Taxonomy" id="3258"/>
    <lineage>
        <taxon>Eukaryota</taxon>
        <taxon>Viridiplantae</taxon>
        <taxon>Streptophyta</taxon>
        <taxon>Embryophyta</taxon>
        <taxon>Tracheophyta</taxon>
        <taxon>Polypodiopsida</taxon>
        <taxon>Equisetidae</taxon>
        <taxon>Equisetales</taxon>
        <taxon>Equisetaceae</taxon>
        <taxon>Equisetum</taxon>
    </lineage>
</organism>
<comment type="subcellular location">
    <subcellularLocation>
        <location evidence="15">Cellular thylakoid membrane</location>
        <topology evidence="15">Single-pass membrane protein</topology>
    </subcellularLocation>
    <subcellularLocation>
        <location evidence="14">Plastid thylakoid membrane</location>
        <topology evidence="14">Single-pass membrane protein</topology>
    </subcellularLocation>
</comment>
<evidence type="ECO:0000256" key="13">
    <source>
        <dbReference type="ARBA" id="ARBA00033327"/>
    </source>
</evidence>
<geneLocation type="plastid" evidence="16"/>
<keyword evidence="7 15" id="KW-1133">Transmembrane helix</keyword>
<dbReference type="GO" id="GO:0055035">
    <property type="term" value="C:plastid thylakoid membrane"/>
    <property type="evidence" value="ECO:0007669"/>
    <property type="project" value="UniProtKB-SubCell"/>
</dbReference>
<comment type="similarity">
    <text evidence="1 15">Belongs to the PetL family.</text>
</comment>
<dbReference type="PANTHER" id="PTHR37266">
    <property type="entry name" value="CYTOCHROME B6-F COMPLEX SUBUNIT 6"/>
    <property type="match status" value="1"/>
</dbReference>
<evidence type="ECO:0000256" key="2">
    <source>
        <dbReference type="ARBA" id="ARBA00021215"/>
    </source>
</evidence>
<reference evidence="16" key="1">
    <citation type="journal article" date="2010" name="BMC Evol. Biol.">
        <title>Complete plastome sequences of Equisetum arvense and Isoetes flaccida: implications for phylogeny and plastid genome evolution of early land plant lineages.</title>
        <authorList>
            <person name="Karol K.G."/>
            <person name="Arumuganathan K."/>
            <person name="Boore J.L."/>
            <person name="Duffy A.M."/>
            <person name="Everett K.D."/>
            <person name="Hall J.D."/>
            <person name="Hansen S.K."/>
            <person name="Kuehl J.V."/>
            <person name="Mandoli D.F."/>
            <person name="Mishler B.D."/>
            <person name="Olmstead R.G."/>
            <person name="Renzaglia K.S."/>
            <person name="Wolf P.G."/>
        </authorList>
    </citation>
    <scope>NUCLEOTIDE SEQUENCE [LARGE SCALE GENOMIC DNA]</scope>
</reference>
<keyword evidence="5 15" id="KW-0812">Transmembrane</keyword>
<keyword evidence="3 15" id="KW-0813">Transport</keyword>